<dbReference type="PANTHER" id="PTHR43626">
    <property type="entry name" value="ACYL-COA N-ACYLTRANSFERASE"/>
    <property type="match status" value="1"/>
</dbReference>
<dbReference type="GO" id="GO:0008080">
    <property type="term" value="F:N-acetyltransferase activity"/>
    <property type="evidence" value="ECO:0007669"/>
    <property type="project" value="InterPro"/>
</dbReference>
<sequence length="177" mass="20793">MILLKNFLDNLNLLTEIDINKINLIKVEKYQDNIDINEQFKIYFTTSKKININDLDQLCRSVGWIERPVTKVKTAIKNSFITISLFYNNNNKIRLIGFARATSDYSFNAIIWDVVVHPTFQGKGLGKLLIKKIIKYLKNRNINIIRLFADSQVIEFYKTLGFLVNPYNTRAMFWHPK</sequence>
<keyword evidence="2" id="KW-0012">Acyltransferase</keyword>
<dbReference type="CDD" id="cd04301">
    <property type="entry name" value="NAT_SF"/>
    <property type="match status" value="1"/>
</dbReference>
<dbReference type="GeneID" id="33366661"/>
<dbReference type="GO" id="GO:0005737">
    <property type="term" value="C:cytoplasm"/>
    <property type="evidence" value="ECO:0007669"/>
    <property type="project" value="TreeGrafter"/>
</dbReference>
<keyword evidence="1 4" id="KW-0808">Transferase</keyword>
<dbReference type="InterPro" id="IPR000182">
    <property type="entry name" value="GNAT_dom"/>
</dbReference>
<geneLocation type="chloroplast" evidence="4"/>
<protein>
    <submittedName>
        <fullName evidence="4">GCN5-like N-acetyltransferase</fullName>
    </submittedName>
</protein>
<keyword evidence="4" id="KW-0934">Plastid</keyword>
<dbReference type="Pfam" id="PF00583">
    <property type="entry name" value="Acetyltransf_1"/>
    <property type="match status" value="1"/>
</dbReference>
<dbReference type="InterPro" id="IPR045039">
    <property type="entry name" value="NSI-like"/>
</dbReference>
<accession>A0A1Z1XAV9</accession>
<dbReference type="SUPFAM" id="SSF55729">
    <property type="entry name" value="Acyl-CoA N-acyltransferases (Nat)"/>
    <property type="match status" value="1"/>
</dbReference>
<gene>
    <name evidence="4" type="primary">ycf52</name>
</gene>
<dbReference type="EMBL" id="KY083067">
    <property type="protein sequence ID" value="ARX95989.1"/>
    <property type="molecule type" value="Genomic_DNA"/>
</dbReference>
<feature type="domain" description="N-acetyltransferase" evidence="3">
    <location>
        <begin position="25"/>
        <end position="177"/>
    </location>
</feature>
<reference evidence="4" key="1">
    <citation type="submission" date="2016-11" db="EMBL/GenBank/DDBJ databases">
        <title>Chloroplast genome of compsopogon caeruleus.</title>
        <authorList>
            <person name="Nan F."/>
        </authorList>
    </citation>
    <scope>NUCLEOTIDE SEQUENCE</scope>
</reference>
<name>A0A1Z1XAV9_9RHOD</name>
<evidence type="ECO:0000313" key="4">
    <source>
        <dbReference type="EMBL" id="ARX95989.1"/>
    </source>
</evidence>
<evidence type="ECO:0000256" key="1">
    <source>
        <dbReference type="ARBA" id="ARBA00022679"/>
    </source>
</evidence>
<dbReference type="RefSeq" id="YP_009402631.1">
    <property type="nucleotide sequence ID" value="NC_035350.1"/>
</dbReference>
<dbReference type="PROSITE" id="PS51186">
    <property type="entry name" value="GNAT"/>
    <property type="match status" value="1"/>
</dbReference>
<evidence type="ECO:0000259" key="3">
    <source>
        <dbReference type="PROSITE" id="PS51186"/>
    </source>
</evidence>
<dbReference type="InterPro" id="IPR016181">
    <property type="entry name" value="Acyl_CoA_acyltransferase"/>
</dbReference>
<dbReference type="PANTHER" id="PTHR43626:SF4">
    <property type="entry name" value="GCN5-RELATED N-ACETYLTRANSFERASE 2, CHLOROPLASTIC"/>
    <property type="match status" value="1"/>
</dbReference>
<proteinExistence type="predicted"/>
<evidence type="ECO:0000256" key="2">
    <source>
        <dbReference type="ARBA" id="ARBA00023315"/>
    </source>
</evidence>
<dbReference type="AlphaFoldDB" id="A0A1Z1XAV9"/>
<organism evidence="4">
    <name type="scientific">Compsopogon caeruleus</name>
    <dbReference type="NCBI Taxonomy" id="31354"/>
    <lineage>
        <taxon>Eukaryota</taxon>
        <taxon>Rhodophyta</taxon>
        <taxon>Compsopogonophyceae</taxon>
        <taxon>Compsopogonales</taxon>
        <taxon>Compsopogonaceae</taxon>
        <taxon>Compsopogon</taxon>
    </lineage>
</organism>
<keyword evidence="4" id="KW-0150">Chloroplast</keyword>
<dbReference type="Gene3D" id="3.40.630.30">
    <property type="match status" value="1"/>
</dbReference>